<evidence type="ECO:0000313" key="9">
    <source>
        <dbReference type="Proteomes" id="UP001208017"/>
    </source>
</evidence>
<dbReference type="SUPFAM" id="SSF81296">
    <property type="entry name" value="E set domains"/>
    <property type="match status" value="1"/>
</dbReference>
<keyword evidence="4" id="KW-0186">Copper</keyword>
<sequence length="426" mass="46374">MIPITRTRQMKRSISPLLIVLLLLFLTATTADAHANLLSAVPANGEVTADSPARIALTFSEPLEADLIDLLLYDPAGTNIPLDPPQLTKGDAAQMFVEPLPLAAGSYTVVWTVVSEDGHPITDRYAFSVGQPTPGFALYTGDTGDTARDRSLSQTLLLVARYLAEGMLLSGGGLYAVGRIARRCEFPSTSDLLGRARPVLWGLLLAATLTEWLVYSAGLPTSLDWHALFQSSFATMVSVQTLLLLLLALPGMVSGWQSLIWTLLVGNLAFGGHAFGIEPIWLALTLRVLHLLATALWIGVVLYLLLIAFQNKRDGASAIPQGAFRSLFLRVVLSASLLTVLTGLLMVGIQTDWATLLPSTLLWRDLLLIKGLLTIALFLIAFFQTKRWRTNASSLSRTLLRRELLVFAAVILLAVWLSQIEYPLPH</sequence>
<dbReference type="PANTHER" id="PTHR34820:SF4">
    <property type="entry name" value="INNER MEMBRANE PROTEIN YEBZ"/>
    <property type="match status" value="1"/>
</dbReference>
<feature type="domain" description="CopC" evidence="7">
    <location>
        <begin position="34"/>
        <end position="129"/>
    </location>
</feature>
<feature type="transmembrane region" description="Helical" evidence="5">
    <location>
        <begin position="327"/>
        <end position="349"/>
    </location>
</feature>
<feature type="chain" id="PRO_5047136939" evidence="6">
    <location>
        <begin position="34"/>
        <end position="426"/>
    </location>
</feature>
<dbReference type="RefSeq" id="WP_267152905.1">
    <property type="nucleotide sequence ID" value="NZ_JAPMLT010000012.1"/>
</dbReference>
<dbReference type="InterPro" id="IPR032694">
    <property type="entry name" value="CopC/D"/>
</dbReference>
<proteinExistence type="predicted"/>
<feature type="transmembrane region" description="Helical" evidence="5">
    <location>
        <begin position="288"/>
        <end position="306"/>
    </location>
</feature>
<evidence type="ECO:0000256" key="3">
    <source>
        <dbReference type="ARBA" id="ARBA00022729"/>
    </source>
</evidence>
<evidence type="ECO:0000256" key="1">
    <source>
        <dbReference type="ARBA" id="ARBA00004196"/>
    </source>
</evidence>
<dbReference type="InterPro" id="IPR014756">
    <property type="entry name" value="Ig_E-set"/>
</dbReference>
<evidence type="ECO:0000256" key="6">
    <source>
        <dbReference type="SAM" id="SignalP"/>
    </source>
</evidence>
<dbReference type="Gene3D" id="2.60.40.1220">
    <property type="match status" value="1"/>
</dbReference>
<dbReference type="PANTHER" id="PTHR34820">
    <property type="entry name" value="INNER MEMBRANE PROTEIN YEBZ"/>
    <property type="match status" value="1"/>
</dbReference>
<keyword evidence="5" id="KW-1133">Transmembrane helix</keyword>
<dbReference type="InterPro" id="IPR014755">
    <property type="entry name" value="Cu-Rt/internalin_Ig-like"/>
</dbReference>
<evidence type="ECO:0000256" key="4">
    <source>
        <dbReference type="ARBA" id="ARBA00023008"/>
    </source>
</evidence>
<dbReference type="Proteomes" id="UP001208017">
    <property type="component" value="Unassembled WGS sequence"/>
</dbReference>
<keyword evidence="5" id="KW-0812">Transmembrane</keyword>
<evidence type="ECO:0000256" key="2">
    <source>
        <dbReference type="ARBA" id="ARBA00022723"/>
    </source>
</evidence>
<feature type="transmembrane region" description="Helical" evidence="5">
    <location>
        <begin position="156"/>
        <end position="177"/>
    </location>
</feature>
<comment type="caution">
    <text evidence="8">The sequence shown here is derived from an EMBL/GenBank/DDBJ whole genome shotgun (WGS) entry which is preliminary data.</text>
</comment>
<keyword evidence="3 6" id="KW-0732">Signal</keyword>
<comment type="subcellular location">
    <subcellularLocation>
        <location evidence="1">Cell envelope</location>
    </subcellularLocation>
</comment>
<dbReference type="Pfam" id="PF04234">
    <property type="entry name" value="CopC"/>
    <property type="match status" value="1"/>
</dbReference>
<feature type="signal peptide" evidence="6">
    <location>
        <begin position="1"/>
        <end position="33"/>
    </location>
</feature>
<dbReference type="EMBL" id="JAPMLT010000012">
    <property type="protein sequence ID" value="MCX7571656.1"/>
    <property type="molecule type" value="Genomic_DNA"/>
</dbReference>
<reference evidence="8 9" key="1">
    <citation type="submission" date="2022-11" db="EMBL/GenBank/DDBJ databases">
        <title>Study of microbial diversity in lake waters.</title>
        <authorList>
            <person name="Zhang J."/>
        </authorList>
    </citation>
    <scope>NUCLEOTIDE SEQUENCE [LARGE SCALE GENOMIC DNA]</scope>
    <source>
        <strain evidence="8 9">DT12</strain>
    </source>
</reference>
<keyword evidence="5" id="KW-0472">Membrane</keyword>
<evidence type="ECO:0000259" key="7">
    <source>
        <dbReference type="Pfam" id="PF04234"/>
    </source>
</evidence>
<protein>
    <submittedName>
        <fullName evidence="8">Copper resistance protein CopC</fullName>
    </submittedName>
</protein>
<evidence type="ECO:0000256" key="5">
    <source>
        <dbReference type="SAM" id="Phobius"/>
    </source>
</evidence>
<gene>
    <name evidence="8" type="ORF">OS242_17070</name>
</gene>
<keyword evidence="2" id="KW-0479">Metal-binding</keyword>
<feature type="transmembrane region" description="Helical" evidence="5">
    <location>
        <begin position="259"/>
        <end position="282"/>
    </location>
</feature>
<feature type="transmembrane region" description="Helical" evidence="5">
    <location>
        <begin position="404"/>
        <end position="422"/>
    </location>
</feature>
<feature type="transmembrane region" description="Helical" evidence="5">
    <location>
        <begin position="361"/>
        <end position="383"/>
    </location>
</feature>
<keyword evidence="9" id="KW-1185">Reference proteome</keyword>
<name>A0ABT3X7M8_9BACL</name>
<dbReference type="InterPro" id="IPR007348">
    <property type="entry name" value="CopC_dom"/>
</dbReference>
<feature type="transmembrane region" description="Helical" evidence="5">
    <location>
        <begin position="198"/>
        <end position="215"/>
    </location>
</feature>
<organism evidence="8 9">
    <name type="scientific">Tumebacillus lacus</name>
    <dbReference type="NCBI Taxonomy" id="2995335"/>
    <lineage>
        <taxon>Bacteria</taxon>
        <taxon>Bacillati</taxon>
        <taxon>Bacillota</taxon>
        <taxon>Bacilli</taxon>
        <taxon>Bacillales</taxon>
        <taxon>Alicyclobacillaceae</taxon>
        <taxon>Tumebacillus</taxon>
    </lineage>
</organism>
<feature type="transmembrane region" description="Helical" evidence="5">
    <location>
        <begin position="227"/>
        <end position="247"/>
    </location>
</feature>
<accession>A0ABT3X7M8</accession>
<evidence type="ECO:0000313" key="8">
    <source>
        <dbReference type="EMBL" id="MCX7571656.1"/>
    </source>
</evidence>